<proteinExistence type="predicted"/>
<protein>
    <submittedName>
        <fullName evidence="2">Uncharacterized protein</fullName>
    </submittedName>
</protein>
<gene>
    <name evidence="2" type="ORF">Atai01_17800</name>
</gene>
<dbReference type="RefSeq" id="WP_281174193.1">
    <property type="nucleotide sequence ID" value="NZ_BSTI01000003.1"/>
</dbReference>
<dbReference type="EMBL" id="BSTI01000003">
    <property type="protein sequence ID" value="GLY65161.1"/>
    <property type="molecule type" value="Genomic_DNA"/>
</dbReference>
<evidence type="ECO:0000256" key="1">
    <source>
        <dbReference type="SAM" id="MobiDB-lite"/>
    </source>
</evidence>
<accession>A0A9W6QYJ3</accession>
<dbReference type="AlphaFoldDB" id="A0A9W6QYJ3"/>
<comment type="caution">
    <text evidence="2">The sequence shown here is derived from an EMBL/GenBank/DDBJ whole genome shotgun (WGS) entry which is preliminary data.</text>
</comment>
<evidence type="ECO:0000313" key="2">
    <source>
        <dbReference type="EMBL" id="GLY65161.1"/>
    </source>
</evidence>
<feature type="region of interest" description="Disordered" evidence="1">
    <location>
        <begin position="1"/>
        <end position="20"/>
    </location>
</feature>
<sequence>MRSVRADRVQVSRKTQEDRMSDTRAALLVRADRVRVSRKTQEAR</sequence>
<evidence type="ECO:0000313" key="3">
    <source>
        <dbReference type="Proteomes" id="UP001165136"/>
    </source>
</evidence>
<keyword evidence="3" id="KW-1185">Reference proteome</keyword>
<reference evidence="2" key="1">
    <citation type="submission" date="2023-03" db="EMBL/GenBank/DDBJ databases">
        <title>Amycolatopsis taiwanensis NBRC 103393.</title>
        <authorList>
            <person name="Ichikawa N."/>
            <person name="Sato H."/>
            <person name="Tonouchi N."/>
        </authorList>
    </citation>
    <scope>NUCLEOTIDE SEQUENCE</scope>
    <source>
        <strain evidence="2">NBRC 103393</strain>
    </source>
</reference>
<name>A0A9W6QYJ3_9PSEU</name>
<dbReference type="Proteomes" id="UP001165136">
    <property type="component" value="Unassembled WGS sequence"/>
</dbReference>
<organism evidence="2 3">
    <name type="scientific">Amycolatopsis taiwanensis</name>
    <dbReference type="NCBI Taxonomy" id="342230"/>
    <lineage>
        <taxon>Bacteria</taxon>
        <taxon>Bacillati</taxon>
        <taxon>Actinomycetota</taxon>
        <taxon>Actinomycetes</taxon>
        <taxon>Pseudonocardiales</taxon>
        <taxon>Pseudonocardiaceae</taxon>
        <taxon>Amycolatopsis</taxon>
    </lineage>
</organism>